<dbReference type="PANTHER" id="PTHR33021:SF289">
    <property type="entry name" value="EARLY NODULIN-LIKE PROTEIN 5-RELATED"/>
    <property type="match status" value="1"/>
</dbReference>
<evidence type="ECO:0000313" key="3">
    <source>
        <dbReference type="EMBL" id="GMN57948.1"/>
    </source>
</evidence>
<dbReference type="PANTHER" id="PTHR33021">
    <property type="entry name" value="BLUE COPPER PROTEIN"/>
    <property type="match status" value="1"/>
</dbReference>
<dbReference type="InterPro" id="IPR039391">
    <property type="entry name" value="Phytocyanin-like"/>
</dbReference>
<dbReference type="AlphaFoldDB" id="A0AA88IUH3"/>
<keyword evidence="1" id="KW-0472">Membrane</keyword>
<dbReference type="Gene3D" id="2.60.40.420">
    <property type="entry name" value="Cupredoxins - blue copper proteins"/>
    <property type="match status" value="1"/>
</dbReference>
<comment type="caution">
    <text evidence="3">The sequence shown here is derived from an EMBL/GenBank/DDBJ whole genome shotgun (WGS) entry which is preliminary data.</text>
</comment>
<dbReference type="Pfam" id="PF02298">
    <property type="entry name" value="Cu_bind_like"/>
    <property type="match status" value="1"/>
</dbReference>
<keyword evidence="1" id="KW-1133">Transmembrane helix</keyword>
<keyword evidence="1" id="KW-0812">Transmembrane</keyword>
<accession>A0AA88IUH3</accession>
<evidence type="ECO:0000256" key="1">
    <source>
        <dbReference type="SAM" id="Phobius"/>
    </source>
</evidence>
<dbReference type="GO" id="GO:0005886">
    <property type="term" value="C:plasma membrane"/>
    <property type="evidence" value="ECO:0007669"/>
    <property type="project" value="TreeGrafter"/>
</dbReference>
<feature type="transmembrane region" description="Helical" evidence="1">
    <location>
        <begin position="86"/>
        <end position="109"/>
    </location>
</feature>
<sequence>MYAKDSVLLVTQEEYEKCHSSHPEFFSNSGHTIFHFDRAGLFYFISGVSGHCERGQKLIVKVLEPANAPQSAASHNSTTEKSQGSAIGAFAISSTTVVPFLMSFVGVLFA</sequence>
<name>A0AA88IUH3_FICCA</name>
<dbReference type="Proteomes" id="UP001187192">
    <property type="component" value="Unassembled WGS sequence"/>
</dbReference>
<dbReference type="EMBL" id="BTGU01000074">
    <property type="protein sequence ID" value="GMN57948.1"/>
    <property type="molecule type" value="Genomic_DNA"/>
</dbReference>
<dbReference type="InterPro" id="IPR003245">
    <property type="entry name" value="Phytocyanin_dom"/>
</dbReference>
<gene>
    <name evidence="3" type="ORF">TIFTF001_027052</name>
</gene>
<dbReference type="SUPFAM" id="SSF49503">
    <property type="entry name" value="Cupredoxins"/>
    <property type="match status" value="1"/>
</dbReference>
<protein>
    <recommendedName>
        <fullName evidence="2">Phytocyanin domain-containing protein</fullName>
    </recommendedName>
</protein>
<dbReference type="InterPro" id="IPR008972">
    <property type="entry name" value="Cupredoxin"/>
</dbReference>
<evidence type="ECO:0000259" key="2">
    <source>
        <dbReference type="PROSITE" id="PS51485"/>
    </source>
</evidence>
<evidence type="ECO:0000313" key="4">
    <source>
        <dbReference type="Proteomes" id="UP001187192"/>
    </source>
</evidence>
<dbReference type="GO" id="GO:0009055">
    <property type="term" value="F:electron transfer activity"/>
    <property type="evidence" value="ECO:0007669"/>
    <property type="project" value="InterPro"/>
</dbReference>
<keyword evidence="4" id="KW-1185">Reference proteome</keyword>
<reference evidence="3" key="1">
    <citation type="submission" date="2023-07" db="EMBL/GenBank/DDBJ databases">
        <title>draft genome sequence of fig (Ficus carica).</title>
        <authorList>
            <person name="Takahashi T."/>
            <person name="Nishimura K."/>
        </authorList>
    </citation>
    <scope>NUCLEOTIDE SEQUENCE</scope>
</reference>
<organism evidence="3 4">
    <name type="scientific">Ficus carica</name>
    <name type="common">Common fig</name>
    <dbReference type="NCBI Taxonomy" id="3494"/>
    <lineage>
        <taxon>Eukaryota</taxon>
        <taxon>Viridiplantae</taxon>
        <taxon>Streptophyta</taxon>
        <taxon>Embryophyta</taxon>
        <taxon>Tracheophyta</taxon>
        <taxon>Spermatophyta</taxon>
        <taxon>Magnoliopsida</taxon>
        <taxon>eudicotyledons</taxon>
        <taxon>Gunneridae</taxon>
        <taxon>Pentapetalae</taxon>
        <taxon>rosids</taxon>
        <taxon>fabids</taxon>
        <taxon>Rosales</taxon>
        <taxon>Moraceae</taxon>
        <taxon>Ficeae</taxon>
        <taxon>Ficus</taxon>
    </lineage>
</organism>
<proteinExistence type="predicted"/>
<dbReference type="PROSITE" id="PS51485">
    <property type="entry name" value="PHYTOCYANIN"/>
    <property type="match status" value="1"/>
</dbReference>
<feature type="domain" description="Phytocyanin" evidence="2">
    <location>
        <begin position="1"/>
        <end position="64"/>
    </location>
</feature>